<gene>
    <name evidence="1" type="ORF">EPI10_023634</name>
</gene>
<dbReference type="PANTHER" id="PTHR48475:SF2">
    <property type="entry name" value="RIBONUCLEASE H"/>
    <property type="match status" value="1"/>
</dbReference>
<evidence type="ECO:0000313" key="2">
    <source>
        <dbReference type="Proteomes" id="UP000325315"/>
    </source>
</evidence>
<name>A0A5B6VVM0_9ROSI</name>
<protein>
    <submittedName>
        <fullName evidence="1">Retrovirus-related Pol polyprotein from transposon 17.6</fullName>
    </submittedName>
</protein>
<dbReference type="GO" id="GO:0003676">
    <property type="term" value="F:nucleic acid binding"/>
    <property type="evidence" value="ECO:0007669"/>
    <property type="project" value="InterPro"/>
</dbReference>
<accession>A0A5B6VVM0</accession>
<keyword evidence="2" id="KW-1185">Reference proteome</keyword>
<organism evidence="1 2">
    <name type="scientific">Gossypium australe</name>
    <dbReference type="NCBI Taxonomy" id="47621"/>
    <lineage>
        <taxon>Eukaryota</taxon>
        <taxon>Viridiplantae</taxon>
        <taxon>Streptophyta</taxon>
        <taxon>Embryophyta</taxon>
        <taxon>Tracheophyta</taxon>
        <taxon>Spermatophyta</taxon>
        <taxon>Magnoliopsida</taxon>
        <taxon>eudicotyledons</taxon>
        <taxon>Gunneridae</taxon>
        <taxon>Pentapetalae</taxon>
        <taxon>rosids</taxon>
        <taxon>malvids</taxon>
        <taxon>Malvales</taxon>
        <taxon>Malvaceae</taxon>
        <taxon>Malvoideae</taxon>
        <taxon>Gossypium</taxon>
    </lineage>
</organism>
<dbReference type="InterPro" id="IPR012337">
    <property type="entry name" value="RNaseH-like_sf"/>
</dbReference>
<dbReference type="Proteomes" id="UP000325315">
    <property type="component" value="Unassembled WGS sequence"/>
</dbReference>
<sequence length="207" mass="23530">MLQVMCIDQKETWIIPIVHTLHGIYDNLDNKELAKLQRKATRYTILDSVLYKKGFSHSLLRCLSPSEVEYVMREIHKVQKDAHQLVHTCDSCQIYAKVQRQPAELLQITLAQSSVKMPQANGQVETMNKKILTALKKKVGQAKGAWLEELPGILWALRTSPHTTTGETTFSLVYGTEVAIPAEIGMRSHRTIHFDEYANQEGYQAQP</sequence>
<comment type="caution">
    <text evidence="1">The sequence shown here is derived from an EMBL/GenBank/DDBJ whole genome shotgun (WGS) entry which is preliminary data.</text>
</comment>
<dbReference type="Gene3D" id="3.30.420.10">
    <property type="entry name" value="Ribonuclease H-like superfamily/Ribonuclease H"/>
    <property type="match status" value="1"/>
</dbReference>
<dbReference type="SUPFAM" id="SSF53098">
    <property type="entry name" value="Ribonuclease H-like"/>
    <property type="match status" value="1"/>
</dbReference>
<proteinExistence type="predicted"/>
<dbReference type="InterPro" id="IPR036397">
    <property type="entry name" value="RNaseH_sf"/>
</dbReference>
<dbReference type="AlphaFoldDB" id="A0A5B6VVM0"/>
<reference evidence="2" key="1">
    <citation type="journal article" date="2019" name="Plant Biotechnol. J.">
        <title>Genome sequencing of the Australian wild diploid species Gossypium australe highlights disease resistance and delayed gland morphogenesis.</title>
        <authorList>
            <person name="Cai Y."/>
            <person name="Cai X."/>
            <person name="Wang Q."/>
            <person name="Wang P."/>
            <person name="Zhang Y."/>
            <person name="Cai C."/>
            <person name="Xu Y."/>
            <person name="Wang K."/>
            <person name="Zhou Z."/>
            <person name="Wang C."/>
            <person name="Geng S."/>
            <person name="Li B."/>
            <person name="Dong Q."/>
            <person name="Hou Y."/>
            <person name="Wang H."/>
            <person name="Ai P."/>
            <person name="Liu Z."/>
            <person name="Yi F."/>
            <person name="Sun M."/>
            <person name="An G."/>
            <person name="Cheng J."/>
            <person name="Zhang Y."/>
            <person name="Shi Q."/>
            <person name="Xie Y."/>
            <person name="Shi X."/>
            <person name="Chang Y."/>
            <person name="Huang F."/>
            <person name="Chen Y."/>
            <person name="Hong S."/>
            <person name="Mi L."/>
            <person name="Sun Q."/>
            <person name="Zhang L."/>
            <person name="Zhou B."/>
            <person name="Peng R."/>
            <person name="Zhang X."/>
            <person name="Liu F."/>
        </authorList>
    </citation>
    <scope>NUCLEOTIDE SEQUENCE [LARGE SCALE GENOMIC DNA]</scope>
    <source>
        <strain evidence="2">cv. PA1801</strain>
    </source>
</reference>
<dbReference type="OrthoDB" id="1739513at2759"/>
<dbReference type="EMBL" id="SMMG02000005">
    <property type="protein sequence ID" value="KAA3473236.1"/>
    <property type="molecule type" value="Genomic_DNA"/>
</dbReference>
<dbReference type="PANTHER" id="PTHR48475">
    <property type="entry name" value="RIBONUCLEASE H"/>
    <property type="match status" value="1"/>
</dbReference>
<evidence type="ECO:0000313" key="1">
    <source>
        <dbReference type="EMBL" id="KAA3473236.1"/>
    </source>
</evidence>